<comment type="caution">
    <text evidence="12">The sequence shown here is derived from an EMBL/GenBank/DDBJ whole genome shotgun (WGS) entry which is preliminary data.</text>
</comment>
<evidence type="ECO:0000256" key="9">
    <source>
        <dbReference type="HAMAP-Rule" id="MF_00350"/>
    </source>
</evidence>
<reference evidence="12 13" key="1">
    <citation type="journal article" date="2014" name="PLoS Genet.">
        <title>Phylogenetically driven sequencing of extremely halophilic archaea reveals strategies for static and dynamic osmo-response.</title>
        <authorList>
            <person name="Becker E.A."/>
            <person name="Seitzer P.M."/>
            <person name="Tritt A."/>
            <person name="Larsen D."/>
            <person name="Krusor M."/>
            <person name="Yao A.I."/>
            <person name="Wu D."/>
            <person name="Madern D."/>
            <person name="Eisen J.A."/>
            <person name="Darling A.E."/>
            <person name="Facciotti M.T."/>
        </authorList>
    </citation>
    <scope>NUCLEOTIDE SEQUENCE [LARGE SCALE GENOMIC DNA]</scope>
    <source>
        <strain evidence="12 13">JCM 10989</strain>
    </source>
</reference>
<dbReference type="SUPFAM" id="SSF52540">
    <property type="entry name" value="P-loop containing nucleoside triphosphate hydrolases"/>
    <property type="match status" value="1"/>
</dbReference>
<accession>M0AAH3</accession>
<keyword evidence="6 9" id="KW-0238">DNA-binding</keyword>
<evidence type="ECO:0000256" key="10">
    <source>
        <dbReference type="SAM" id="MobiDB-lite"/>
    </source>
</evidence>
<evidence type="ECO:0000256" key="5">
    <source>
        <dbReference type="ARBA" id="ARBA00022840"/>
    </source>
</evidence>
<evidence type="ECO:0000256" key="1">
    <source>
        <dbReference type="ARBA" id="ARBA00006876"/>
    </source>
</evidence>
<dbReference type="SMART" id="SM00382">
    <property type="entry name" value="AAA"/>
    <property type="match status" value="1"/>
</dbReference>
<feature type="domain" description="RecA family profile 1" evidence="11">
    <location>
        <begin position="2"/>
        <end position="212"/>
    </location>
</feature>
<keyword evidence="13" id="KW-1185">Reference proteome</keyword>
<evidence type="ECO:0000256" key="4">
    <source>
        <dbReference type="ARBA" id="ARBA00022763"/>
    </source>
</evidence>
<dbReference type="NCBIfam" id="NF006861">
    <property type="entry name" value="PRK09361.1-1"/>
    <property type="match status" value="1"/>
</dbReference>
<comment type="similarity">
    <text evidence="1 9">Belongs to the eukaryotic RecA-like protein family. RadB subfamily.</text>
</comment>
<gene>
    <name evidence="9 12" type="primary">radB</name>
    <name evidence="12" type="ORF">C483_00735</name>
</gene>
<proteinExistence type="inferred from homology"/>
<dbReference type="HAMAP" id="MF_00350">
    <property type="entry name" value="RadB"/>
    <property type="match status" value="1"/>
</dbReference>
<dbReference type="Pfam" id="PF00154">
    <property type="entry name" value="RecA_N"/>
    <property type="match status" value="1"/>
</dbReference>
<sequence length="281" mass="29457">MNDAALPIGCGPVDELLGGGFERGTVTQLYGPPAAGKTNLALSAAVETAANGGTVVYIDTEGVSVDRFDQLLRARVGNAEAGTTTATDSDAPVARDGGAGAGNESGSGPGALESDSESNDPASTPDVETVASRIVIEDALDFEEQAEAVRDAEEFAERADLIVLDSATGFYRLERTGEGSDGEALRSVTRQVTHLLSLARKYNLAVVLTNQVFSDPESDRTRALGGNTLEHWTGVVLRLDRFRGGKRRATLEKHRSKPVGESSQFQITDSGVDGGAESMSR</sequence>
<keyword evidence="4 9" id="KW-0227">DNA damage</keyword>
<dbReference type="RefSeq" id="WP_006651425.1">
    <property type="nucleotide sequence ID" value="NZ_AOIM01000006.1"/>
</dbReference>
<dbReference type="Pfam" id="PF08423">
    <property type="entry name" value="Rad51"/>
    <property type="match status" value="1"/>
</dbReference>
<evidence type="ECO:0000313" key="12">
    <source>
        <dbReference type="EMBL" id="ELY95760.1"/>
    </source>
</evidence>
<evidence type="ECO:0000256" key="2">
    <source>
        <dbReference type="ARBA" id="ARBA00018143"/>
    </source>
</evidence>
<dbReference type="InterPro" id="IPR020588">
    <property type="entry name" value="RecA_ATP-bd"/>
</dbReference>
<dbReference type="PROSITE" id="PS50162">
    <property type="entry name" value="RECA_2"/>
    <property type="match status" value="1"/>
</dbReference>
<feature type="region of interest" description="Disordered" evidence="10">
    <location>
        <begin position="248"/>
        <end position="281"/>
    </location>
</feature>
<dbReference type="AlphaFoldDB" id="M0AAH3"/>
<dbReference type="PATRIC" id="fig|1227493.4.peg.132"/>
<name>M0AAH3_9EURY</name>
<comment type="function">
    <text evidence="8 9">Involved in DNA repair and in homologous recombination. May regulate the cleavage reactions of the branch-structured DNA. Has a very weak ATPase activity that is not stimulated by DNA. Binds DNA but does not promote DNA strands exchange.</text>
</comment>
<evidence type="ECO:0000256" key="7">
    <source>
        <dbReference type="ARBA" id="ARBA00023172"/>
    </source>
</evidence>
<dbReference type="InterPro" id="IPR003593">
    <property type="entry name" value="AAA+_ATPase"/>
</dbReference>
<dbReference type="InterPro" id="IPR013632">
    <property type="entry name" value="Rad51_C"/>
</dbReference>
<dbReference type="GO" id="GO:0140664">
    <property type="term" value="F:ATP-dependent DNA damage sensor activity"/>
    <property type="evidence" value="ECO:0007669"/>
    <property type="project" value="InterPro"/>
</dbReference>
<dbReference type="GO" id="GO:0005524">
    <property type="term" value="F:ATP binding"/>
    <property type="evidence" value="ECO:0007669"/>
    <property type="project" value="UniProtKB-UniRule"/>
</dbReference>
<dbReference type="GO" id="GO:0006281">
    <property type="term" value="P:DNA repair"/>
    <property type="evidence" value="ECO:0007669"/>
    <property type="project" value="UniProtKB-UniRule"/>
</dbReference>
<dbReference type="InterPro" id="IPR011939">
    <property type="entry name" value="DNA_repair_and_recomb_RadB"/>
</dbReference>
<keyword evidence="7 9" id="KW-0233">DNA recombination</keyword>
<dbReference type="PANTHER" id="PTHR22942:SF47">
    <property type="entry name" value="DNA REPAIR AND RECOMBINATION PROTEIN RADB"/>
    <property type="match status" value="1"/>
</dbReference>
<evidence type="ECO:0000256" key="6">
    <source>
        <dbReference type="ARBA" id="ARBA00023125"/>
    </source>
</evidence>
<dbReference type="Gene3D" id="3.40.50.300">
    <property type="entry name" value="P-loop containing nucleotide triphosphate hydrolases"/>
    <property type="match status" value="1"/>
</dbReference>
<keyword evidence="3 9" id="KW-0547">Nucleotide-binding</keyword>
<dbReference type="GO" id="GO:0003684">
    <property type="term" value="F:damaged DNA binding"/>
    <property type="evidence" value="ECO:0007669"/>
    <property type="project" value="UniProtKB-UniRule"/>
</dbReference>
<evidence type="ECO:0000256" key="8">
    <source>
        <dbReference type="ARBA" id="ARBA00024641"/>
    </source>
</evidence>
<dbReference type="OrthoDB" id="17644at2157"/>
<keyword evidence="5 9" id="KW-0067">ATP-binding</keyword>
<dbReference type="PANTHER" id="PTHR22942">
    <property type="entry name" value="RECA/RAD51/RADA DNA STRAND-PAIRING FAMILY MEMBER"/>
    <property type="match status" value="1"/>
</dbReference>
<organism evidence="12 13">
    <name type="scientific">Natrialba hulunbeirensis JCM 10989</name>
    <dbReference type="NCBI Taxonomy" id="1227493"/>
    <lineage>
        <taxon>Archaea</taxon>
        <taxon>Methanobacteriati</taxon>
        <taxon>Methanobacteriota</taxon>
        <taxon>Stenosarchaea group</taxon>
        <taxon>Halobacteria</taxon>
        <taxon>Halobacteriales</taxon>
        <taxon>Natrialbaceae</taxon>
        <taxon>Natrialba</taxon>
    </lineage>
</organism>
<dbReference type="GO" id="GO:0006310">
    <property type="term" value="P:DNA recombination"/>
    <property type="evidence" value="ECO:0007669"/>
    <property type="project" value="UniProtKB-UniRule"/>
</dbReference>
<evidence type="ECO:0000259" key="11">
    <source>
        <dbReference type="PROSITE" id="PS50162"/>
    </source>
</evidence>
<evidence type="ECO:0000256" key="3">
    <source>
        <dbReference type="ARBA" id="ARBA00022741"/>
    </source>
</evidence>
<feature type="compositionally biased region" description="Gly residues" evidence="10">
    <location>
        <begin position="97"/>
        <end position="109"/>
    </location>
</feature>
<dbReference type="STRING" id="1227493.C483_00735"/>
<dbReference type="InterPro" id="IPR049428">
    <property type="entry name" value="RecA-like_N"/>
</dbReference>
<dbReference type="EMBL" id="AOIM01000006">
    <property type="protein sequence ID" value="ELY95760.1"/>
    <property type="molecule type" value="Genomic_DNA"/>
</dbReference>
<dbReference type="Proteomes" id="UP000011519">
    <property type="component" value="Unassembled WGS sequence"/>
</dbReference>
<feature type="region of interest" description="Disordered" evidence="10">
    <location>
        <begin position="81"/>
        <end position="128"/>
    </location>
</feature>
<protein>
    <recommendedName>
        <fullName evidence="2 9">DNA repair and recombination protein RadB</fullName>
    </recommendedName>
</protein>
<dbReference type="InterPro" id="IPR027417">
    <property type="entry name" value="P-loop_NTPase"/>
</dbReference>
<evidence type="ECO:0000313" key="13">
    <source>
        <dbReference type="Proteomes" id="UP000011519"/>
    </source>
</evidence>